<reference evidence="1 2" key="1">
    <citation type="submission" date="2023-09" db="EMBL/GenBank/DDBJ databases">
        <authorList>
            <person name="Page C.A."/>
            <person name="Perez-Diaz I.M."/>
        </authorList>
    </citation>
    <scope>NUCLEOTIDE SEQUENCE [LARGE SCALE GENOMIC DNA]</scope>
    <source>
        <strain evidence="1 2">Ll15</strain>
    </source>
</reference>
<evidence type="ECO:0000313" key="1">
    <source>
        <dbReference type="EMBL" id="WPK12118.1"/>
    </source>
</evidence>
<proteinExistence type="predicted"/>
<dbReference type="EMBL" id="CP137624">
    <property type="protein sequence ID" value="WPK12118.1"/>
    <property type="molecule type" value="Genomic_DNA"/>
</dbReference>
<name>A0ABZ0RV57_9BACI</name>
<dbReference type="RefSeq" id="WP_319836923.1">
    <property type="nucleotide sequence ID" value="NZ_CP137624.1"/>
</dbReference>
<organism evidence="1 2">
    <name type="scientific">Lysinibacillus louembei</name>
    <dbReference type="NCBI Taxonomy" id="1470088"/>
    <lineage>
        <taxon>Bacteria</taxon>
        <taxon>Bacillati</taxon>
        <taxon>Bacillota</taxon>
        <taxon>Bacilli</taxon>
        <taxon>Bacillales</taxon>
        <taxon>Bacillaceae</taxon>
        <taxon>Lysinibacillus</taxon>
    </lineage>
</organism>
<accession>A0ABZ0RV57</accession>
<keyword evidence="2" id="KW-1185">Reference proteome</keyword>
<gene>
    <name evidence="1" type="ORF">R6U77_00070</name>
</gene>
<sequence>MDIEMDLYTKIFLDTNLEKKDIIDLVSKFVNGDVDGSSIITEQAEIYLFNNGDYIEGEKEQTGDDFLYYRYYFEIEPNESVSSNIYISKISHLLTELWNAGFTAIASCDFEELLPKKGGYNFEQR</sequence>
<evidence type="ECO:0000313" key="2">
    <source>
        <dbReference type="Proteomes" id="UP001322664"/>
    </source>
</evidence>
<protein>
    <submittedName>
        <fullName evidence="1">1,4-dihydroxy-6-naphthoate synthase</fullName>
    </submittedName>
</protein>
<dbReference type="Proteomes" id="UP001322664">
    <property type="component" value="Chromosome"/>
</dbReference>